<sequence>MTKPIPTLDDIANQLDELELAEDAGVSPEDEAEPDESGEEAILYAESDIPHFIESLHSKNEEDYQKPLPQPQQISPSFSLLTYPLSSPSSWTLSLKSMMSPTDPRSSTSSLSSAPTQL</sequence>
<dbReference type="AlphaFoldDB" id="A0A4Y7TCV8"/>
<keyword evidence="3" id="KW-1185">Reference proteome</keyword>
<comment type="caution">
    <text evidence="2">The sequence shown here is derived from an EMBL/GenBank/DDBJ whole genome shotgun (WGS) entry which is preliminary data.</text>
</comment>
<proteinExistence type="predicted"/>
<dbReference type="Proteomes" id="UP000298030">
    <property type="component" value="Unassembled WGS sequence"/>
</dbReference>
<evidence type="ECO:0000313" key="2">
    <source>
        <dbReference type="EMBL" id="TEB31794.1"/>
    </source>
</evidence>
<protein>
    <submittedName>
        <fullName evidence="2">Uncharacterized protein</fullName>
    </submittedName>
</protein>
<feature type="region of interest" description="Disordered" evidence="1">
    <location>
        <begin position="92"/>
        <end position="118"/>
    </location>
</feature>
<dbReference type="EMBL" id="QPFP01000017">
    <property type="protein sequence ID" value="TEB31794.1"/>
    <property type="molecule type" value="Genomic_DNA"/>
</dbReference>
<accession>A0A4Y7TCV8</accession>
<evidence type="ECO:0000313" key="3">
    <source>
        <dbReference type="Proteomes" id="UP000298030"/>
    </source>
</evidence>
<gene>
    <name evidence="2" type="ORF">FA13DRAFT_308261</name>
</gene>
<organism evidence="2 3">
    <name type="scientific">Coprinellus micaceus</name>
    <name type="common">Glistening ink-cap mushroom</name>
    <name type="synonym">Coprinus micaceus</name>
    <dbReference type="NCBI Taxonomy" id="71717"/>
    <lineage>
        <taxon>Eukaryota</taxon>
        <taxon>Fungi</taxon>
        <taxon>Dikarya</taxon>
        <taxon>Basidiomycota</taxon>
        <taxon>Agaricomycotina</taxon>
        <taxon>Agaricomycetes</taxon>
        <taxon>Agaricomycetidae</taxon>
        <taxon>Agaricales</taxon>
        <taxon>Agaricineae</taxon>
        <taxon>Psathyrellaceae</taxon>
        <taxon>Coprinellus</taxon>
    </lineage>
</organism>
<reference evidence="2 3" key="1">
    <citation type="journal article" date="2019" name="Nat. Ecol. Evol.">
        <title>Megaphylogeny resolves global patterns of mushroom evolution.</title>
        <authorList>
            <person name="Varga T."/>
            <person name="Krizsan K."/>
            <person name="Foldi C."/>
            <person name="Dima B."/>
            <person name="Sanchez-Garcia M."/>
            <person name="Sanchez-Ramirez S."/>
            <person name="Szollosi G.J."/>
            <person name="Szarkandi J.G."/>
            <person name="Papp V."/>
            <person name="Albert L."/>
            <person name="Andreopoulos W."/>
            <person name="Angelini C."/>
            <person name="Antonin V."/>
            <person name="Barry K.W."/>
            <person name="Bougher N.L."/>
            <person name="Buchanan P."/>
            <person name="Buyck B."/>
            <person name="Bense V."/>
            <person name="Catcheside P."/>
            <person name="Chovatia M."/>
            <person name="Cooper J."/>
            <person name="Damon W."/>
            <person name="Desjardin D."/>
            <person name="Finy P."/>
            <person name="Geml J."/>
            <person name="Haridas S."/>
            <person name="Hughes K."/>
            <person name="Justo A."/>
            <person name="Karasinski D."/>
            <person name="Kautmanova I."/>
            <person name="Kiss B."/>
            <person name="Kocsube S."/>
            <person name="Kotiranta H."/>
            <person name="LaButti K.M."/>
            <person name="Lechner B.E."/>
            <person name="Liimatainen K."/>
            <person name="Lipzen A."/>
            <person name="Lukacs Z."/>
            <person name="Mihaltcheva S."/>
            <person name="Morgado L.N."/>
            <person name="Niskanen T."/>
            <person name="Noordeloos M.E."/>
            <person name="Ohm R.A."/>
            <person name="Ortiz-Santana B."/>
            <person name="Ovrebo C."/>
            <person name="Racz N."/>
            <person name="Riley R."/>
            <person name="Savchenko A."/>
            <person name="Shiryaev A."/>
            <person name="Soop K."/>
            <person name="Spirin V."/>
            <person name="Szebenyi C."/>
            <person name="Tomsovsky M."/>
            <person name="Tulloss R.E."/>
            <person name="Uehling J."/>
            <person name="Grigoriev I.V."/>
            <person name="Vagvolgyi C."/>
            <person name="Papp T."/>
            <person name="Martin F.M."/>
            <person name="Miettinen O."/>
            <person name="Hibbett D.S."/>
            <person name="Nagy L.G."/>
        </authorList>
    </citation>
    <scope>NUCLEOTIDE SEQUENCE [LARGE SCALE GENOMIC DNA]</scope>
    <source>
        <strain evidence="2 3">FP101781</strain>
    </source>
</reference>
<evidence type="ECO:0000256" key="1">
    <source>
        <dbReference type="SAM" id="MobiDB-lite"/>
    </source>
</evidence>
<name>A0A4Y7TCV8_COPMI</name>